<proteinExistence type="predicted"/>
<evidence type="ECO:0000313" key="1">
    <source>
        <dbReference type="EMBL" id="SCF02882.1"/>
    </source>
</evidence>
<gene>
    <name evidence="1" type="ORF">GA0070214_10566</name>
</gene>
<dbReference type="Proteomes" id="UP000199629">
    <property type="component" value="Unassembled WGS sequence"/>
</dbReference>
<sequence>MTSRPKALASTSHWILRRRGSNQLVMWAVVIHNQMSGMASTSR</sequence>
<dbReference type="EMBL" id="FMCS01000005">
    <property type="protein sequence ID" value="SCF02882.1"/>
    <property type="molecule type" value="Genomic_DNA"/>
</dbReference>
<reference evidence="2" key="1">
    <citation type="submission" date="2016-06" db="EMBL/GenBank/DDBJ databases">
        <authorList>
            <person name="Varghese N."/>
            <person name="Submissions Spin"/>
        </authorList>
    </citation>
    <scope>NUCLEOTIDE SEQUENCE [LARGE SCALE GENOMIC DNA]</scope>
    <source>
        <strain evidence="2">DSM 45246</strain>
    </source>
</reference>
<protein>
    <submittedName>
        <fullName evidence="1">Uncharacterized protein</fullName>
    </submittedName>
</protein>
<dbReference type="AlphaFoldDB" id="A0A1C4X343"/>
<evidence type="ECO:0000313" key="2">
    <source>
        <dbReference type="Proteomes" id="UP000199629"/>
    </source>
</evidence>
<organism evidence="1 2">
    <name type="scientific">Micromonospora chaiyaphumensis</name>
    <dbReference type="NCBI Taxonomy" id="307119"/>
    <lineage>
        <taxon>Bacteria</taxon>
        <taxon>Bacillati</taxon>
        <taxon>Actinomycetota</taxon>
        <taxon>Actinomycetes</taxon>
        <taxon>Micromonosporales</taxon>
        <taxon>Micromonosporaceae</taxon>
        <taxon>Micromonospora</taxon>
    </lineage>
</organism>
<name>A0A1C4X343_9ACTN</name>
<accession>A0A1C4X343</accession>
<keyword evidence="2" id="KW-1185">Reference proteome</keyword>